<reference evidence="1 2" key="1">
    <citation type="journal article" date="2018" name="Nat. Ecol. Evol.">
        <title>Shark genomes provide insights into elasmobranch evolution and the origin of vertebrates.</title>
        <authorList>
            <person name="Hara Y"/>
            <person name="Yamaguchi K"/>
            <person name="Onimaru K"/>
            <person name="Kadota M"/>
            <person name="Koyanagi M"/>
            <person name="Keeley SD"/>
            <person name="Tatsumi K"/>
            <person name="Tanaka K"/>
            <person name="Motone F"/>
            <person name="Kageyama Y"/>
            <person name="Nozu R"/>
            <person name="Adachi N"/>
            <person name="Nishimura O"/>
            <person name="Nakagawa R"/>
            <person name="Tanegashima C"/>
            <person name="Kiyatake I"/>
            <person name="Matsumoto R"/>
            <person name="Murakumo K"/>
            <person name="Nishida K"/>
            <person name="Terakita A"/>
            <person name="Kuratani S"/>
            <person name="Sato K"/>
            <person name="Hyodo S Kuraku.S."/>
        </authorList>
    </citation>
    <scope>NUCLEOTIDE SEQUENCE [LARGE SCALE GENOMIC DNA]</scope>
</reference>
<keyword evidence="2" id="KW-1185">Reference proteome</keyword>
<dbReference type="AlphaFoldDB" id="A0A401SW25"/>
<evidence type="ECO:0000313" key="1">
    <source>
        <dbReference type="EMBL" id="GCC34602.1"/>
    </source>
</evidence>
<comment type="caution">
    <text evidence="1">The sequence shown here is derived from an EMBL/GenBank/DDBJ whole genome shotgun (WGS) entry which is preliminary data.</text>
</comment>
<evidence type="ECO:0000313" key="2">
    <source>
        <dbReference type="Proteomes" id="UP000287033"/>
    </source>
</evidence>
<protein>
    <submittedName>
        <fullName evidence="1">Uncharacterized protein</fullName>
    </submittedName>
</protein>
<dbReference type="EMBL" id="BEZZ01000614">
    <property type="protein sequence ID" value="GCC34602.1"/>
    <property type="molecule type" value="Genomic_DNA"/>
</dbReference>
<gene>
    <name evidence="1" type="ORF">chiPu_0013077</name>
</gene>
<accession>A0A401SW25</accession>
<sequence>MTVRRGAFELAVWAGRRPLAGEPVPPVVWGFGVCVRLQDGGRWLRERRRWRRIRRGAGGGRRRGERVGGLLQAIELASGGK</sequence>
<dbReference type="Proteomes" id="UP000287033">
    <property type="component" value="Unassembled WGS sequence"/>
</dbReference>
<proteinExistence type="predicted"/>
<organism evidence="1 2">
    <name type="scientific">Chiloscyllium punctatum</name>
    <name type="common">Brownbanded bambooshark</name>
    <name type="synonym">Hemiscyllium punctatum</name>
    <dbReference type="NCBI Taxonomy" id="137246"/>
    <lineage>
        <taxon>Eukaryota</taxon>
        <taxon>Metazoa</taxon>
        <taxon>Chordata</taxon>
        <taxon>Craniata</taxon>
        <taxon>Vertebrata</taxon>
        <taxon>Chondrichthyes</taxon>
        <taxon>Elasmobranchii</taxon>
        <taxon>Galeomorphii</taxon>
        <taxon>Galeoidea</taxon>
        <taxon>Orectolobiformes</taxon>
        <taxon>Hemiscylliidae</taxon>
        <taxon>Chiloscyllium</taxon>
    </lineage>
</organism>
<name>A0A401SW25_CHIPU</name>